<dbReference type="OrthoDB" id="9798907at2"/>
<proteinExistence type="predicted"/>
<dbReference type="InterPro" id="IPR041962">
    <property type="entry name" value="BsuBI/PstI_N_sf"/>
</dbReference>
<dbReference type="GO" id="GO:0003677">
    <property type="term" value="F:DNA binding"/>
    <property type="evidence" value="ECO:0007669"/>
    <property type="project" value="InterPro"/>
</dbReference>
<feature type="domain" description="BsuBI/PstI restriction endonuclease HTH" evidence="2">
    <location>
        <begin position="17"/>
        <end position="159"/>
    </location>
</feature>
<evidence type="ECO:0000313" key="4">
    <source>
        <dbReference type="Proteomes" id="UP000253426"/>
    </source>
</evidence>
<gene>
    <name evidence="3" type="ORF">DES53_101462</name>
</gene>
<sequence>MALKKQAAKKRPAVRRLINEGIEILQGFGVPLAGLTDRRRDMASMCFLAVAGVTHSADWSSAGSHPSPPLRTREIIDFINKHFGEQVSRGSYDDIRRKHLKFAVLAGVIQQSAGNPGAAANDPTRGYGLSPEHSAIINLYGQEGWGKKAAQFMATRPHLSDSVFAKQSVMAMPLVLPNGSELKLGPGSHNALQRSIIEQFRPRFAPNTTVLYLGDAENKELYMEATTLASIGIELNVAKSLPDVVLLDSHRKWLFLIEAVHSFGPISPERLVSLNELCKECNVPRVFVTAFLDRTTFRKFAPDIAWETDVWIAEEPDHMIHFNGDRFFGPRESS</sequence>
<dbReference type="Pfam" id="PF17728">
    <property type="entry name" value="BsuBI_PstI_RE_N"/>
    <property type="match status" value="1"/>
</dbReference>
<dbReference type="Gene3D" id="1.10.10.1820">
    <property type="entry name" value="BsuBI/PstI restriction endonuclease-like"/>
    <property type="match status" value="1"/>
</dbReference>
<evidence type="ECO:0000313" key="3">
    <source>
        <dbReference type="EMBL" id="RBP47664.1"/>
    </source>
</evidence>
<dbReference type="GO" id="GO:0009307">
    <property type="term" value="P:DNA restriction-modification system"/>
    <property type="evidence" value="ECO:0007669"/>
    <property type="project" value="InterPro"/>
</dbReference>
<comment type="caution">
    <text evidence="3">The sequence shown here is derived from an EMBL/GenBank/DDBJ whole genome shotgun (WGS) entry which is preliminary data.</text>
</comment>
<dbReference type="InterPro" id="IPR041963">
    <property type="entry name" value="BsuBI/PstI_C_sf"/>
</dbReference>
<dbReference type="GO" id="GO:0009036">
    <property type="term" value="F:type II site-specific deoxyribonuclease activity"/>
    <property type="evidence" value="ECO:0007669"/>
    <property type="project" value="InterPro"/>
</dbReference>
<dbReference type="AlphaFoldDB" id="A0A366HVR6"/>
<keyword evidence="4" id="KW-1185">Reference proteome</keyword>
<name>A0A366HVR6_9BACT</name>
<protein>
    <submittedName>
        <fullName evidence="3">Type II restriction enzyme</fullName>
    </submittedName>
</protein>
<dbReference type="EMBL" id="QNRR01000001">
    <property type="protein sequence ID" value="RBP47664.1"/>
    <property type="molecule type" value="Genomic_DNA"/>
</dbReference>
<dbReference type="InterPro" id="IPR009528">
    <property type="entry name" value="Restrct_endonuc_II_BsuBI_C"/>
</dbReference>
<feature type="domain" description="BsuBI/PstI restriction endonuclease" evidence="1">
    <location>
        <begin position="174"/>
        <end position="324"/>
    </location>
</feature>
<dbReference type="RefSeq" id="WP_113956581.1">
    <property type="nucleotide sequence ID" value="NZ_QNRR01000001.1"/>
</dbReference>
<organism evidence="3 4">
    <name type="scientific">Roseimicrobium gellanilyticum</name>
    <dbReference type="NCBI Taxonomy" id="748857"/>
    <lineage>
        <taxon>Bacteria</taxon>
        <taxon>Pseudomonadati</taxon>
        <taxon>Verrucomicrobiota</taxon>
        <taxon>Verrucomicrobiia</taxon>
        <taxon>Verrucomicrobiales</taxon>
        <taxon>Verrucomicrobiaceae</taxon>
        <taxon>Roseimicrobium</taxon>
    </lineage>
</organism>
<dbReference type="InterPro" id="IPR041454">
    <property type="entry name" value="BsuBI/PstI_N"/>
</dbReference>
<evidence type="ECO:0000259" key="2">
    <source>
        <dbReference type="Pfam" id="PF17728"/>
    </source>
</evidence>
<dbReference type="GO" id="GO:0000287">
    <property type="term" value="F:magnesium ion binding"/>
    <property type="evidence" value="ECO:0007669"/>
    <property type="project" value="InterPro"/>
</dbReference>
<dbReference type="Proteomes" id="UP000253426">
    <property type="component" value="Unassembled WGS sequence"/>
</dbReference>
<reference evidence="3 4" key="1">
    <citation type="submission" date="2018-06" db="EMBL/GenBank/DDBJ databases">
        <title>Genomic Encyclopedia of Type Strains, Phase IV (KMG-IV): sequencing the most valuable type-strain genomes for metagenomic binning, comparative biology and taxonomic classification.</title>
        <authorList>
            <person name="Goeker M."/>
        </authorList>
    </citation>
    <scope>NUCLEOTIDE SEQUENCE [LARGE SCALE GENOMIC DNA]</scope>
    <source>
        <strain evidence="3 4">DSM 25532</strain>
    </source>
</reference>
<evidence type="ECO:0000259" key="1">
    <source>
        <dbReference type="Pfam" id="PF06616"/>
    </source>
</evidence>
<dbReference type="Gene3D" id="3.40.1350.80">
    <property type="match status" value="1"/>
</dbReference>
<accession>A0A366HVR6</accession>
<dbReference type="Pfam" id="PF06616">
    <property type="entry name" value="BsuBI_PstI_RE"/>
    <property type="match status" value="1"/>
</dbReference>